<dbReference type="Proteomes" id="UP001153332">
    <property type="component" value="Unassembled WGS sequence"/>
</dbReference>
<comment type="caution">
    <text evidence="1">The sequence shown here is derived from an EMBL/GenBank/DDBJ whole genome shotgun (WGS) entry which is preliminary data.</text>
</comment>
<organism evidence="1 2">
    <name type="scientific">Lasiodiplodia mahajangana</name>
    <dbReference type="NCBI Taxonomy" id="1108764"/>
    <lineage>
        <taxon>Eukaryota</taxon>
        <taxon>Fungi</taxon>
        <taxon>Dikarya</taxon>
        <taxon>Ascomycota</taxon>
        <taxon>Pezizomycotina</taxon>
        <taxon>Dothideomycetes</taxon>
        <taxon>Dothideomycetes incertae sedis</taxon>
        <taxon>Botryosphaeriales</taxon>
        <taxon>Botryosphaeriaceae</taxon>
        <taxon>Lasiodiplodia</taxon>
    </lineage>
</organism>
<sequence length="217" mass="23223">MISPTLQLTLLESSQLDLNPSPPQMQLLADLDARRGSHYSMTKEDEAWLRPVLGFTYTIPLYTNIEGSHIFPPANLLVTMRVSYFAAALCAVGASAGILPTTREVETRQDSAGTWYLVGFNPDCGSFGCNVNYAVFGAENAVPGAPAFGLHCNTWGSCANAFPGSDADAKFAWIVHGPLTITQKFTTGGKNMTASAVVDWDGQNLVAFKIPVTVTEG</sequence>
<evidence type="ECO:0000313" key="2">
    <source>
        <dbReference type="Proteomes" id="UP001153332"/>
    </source>
</evidence>
<name>A0ACC2JSL3_9PEZI</name>
<evidence type="ECO:0000313" key="1">
    <source>
        <dbReference type="EMBL" id="KAJ8130409.1"/>
    </source>
</evidence>
<proteinExistence type="predicted"/>
<accession>A0ACC2JSL3</accession>
<protein>
    <submittedName>
        <fullName evidence="1">Uncharacterized protein</fullName>
    </submittedName>
</protein>
<gene>
    <name evidence="1" type="ORF">O1611_g3221</name>
</gene>
<dbReference type="EMBL" id="JAPUUL010000506">
    <property type="protein sequence ID" value="KAJ8130409.1"/>
    <property type="molecule type" value="Genomic_DNA"/>
</dbReference>
<reference evidence="1" key="1">
    <citation type="submission" date="2022-12" db="EMBL/GenBank/DDBJ databases">
        <title>Genome Sequence of Lasiodiplodia mahajangana.</title>
        <authorList>
            <person name="Buettner E."/>
        </authorList>
    </citation>
    <scope>NUCLEOTIDE SEQUENCE</scope>
    <source>
        <strain evidence="1">VT137</strain>
    </source>
</reference>
<keyword evidence="2" id="KW-1185">Reference proteome</keyword>